<protein>
    <submittedName>
        <fullName evidence="1">Uncharacterized protein</fullName>
    </submittedName>
</protein>
<accession>A0A315Z589</accession>
<dbReference type="Proteomes" id="UP000245535">
    <property type="component" value="Unassembled WGS sequence"/>
</dbReference>
<reference evidence="1 2" key="1">
    <citation type="submission" date="2018-03" db="EMBL/GenBank/DDBJ databases">
        <title>Genomic Encyclopedia of Archaeal and Bacterial Type Strains, Phase II (KMG-II): from individual species to whole genera.</title>
        <authorList>
            <person name="Goeker M."/>
        </authorList>
    </citation>
    <scope>NUCLEOTIDE SEQUENCE [LARGE SCALE GENOMIC DNA]</scope>
    <source>
        <strain evidence="1 2">DSM 28229</strain>
    </source>
</reference>
<keyword evidence="2" id="KW-1185">Reference proteome</keyword>
<comment type="caution">
    <text evidence="1">The sequence shown here is derived from an EMBL/GenBank/DDBJ whole genome shotgun (WGS) entry which is preliminary data.</text>
</comment>
<name>A0A315Z589_SEDFL</name>
<dbReference type="EMBL" id="QGDO01000008">
    <property type="protein sequence ID" value="PWJ37985.1"/>
    <property type="molecule type" value="Genomic_DNA"/>
</dbReference>
<evidence type="ECO:0000313" key="2">
    <source>
        <dbReference type="Proteomes" id="UP000245535"/>
    </source>
</evidence>
<dbReference type="AlphaFoldDB" id="A0A315Z589"/>
<dbReference type="OrthoDB" id="4869430at2"/>
<dbReference type="RefSeq" id="WP_109622193.1">
    <property type="nucleotide sequence ID" value="NZ_QGDO01000008.1"/>
</dbReference>
<evidence type="ECO:0000313" key="1">
    <source>
        <dbReference type="EMBL" id="PWJ37985.1"/>
    </source>
</evidence>
<proteinExistence type="predicted"/>
<gene>
    <name evidence="1" type="ORF">BC781_108120</name>
</gene>
<organism evidence="1 2">
    <name type="scientific">Sediminitomix flava</name>
    <dbReference type="NCBI Taxonomy" id="379075"/>
    <lineage>
        <taxon>Bacteria</taxon>
        <taxon>Pseudomonadati</taxon>
        <taxon>Bacteroidota</taxon>
        <taxon>Cytophagia</taxon>
        <taxon>Cytophagales</taxon>
        <taxon>Flammeovirgaceae</taxon>
        <taxon>Sediminitomix</taxon>
    </lineage>
</organism>
<sequence>MERLQGKICFRKISSGFWALDTGEEVLRIKDIPNELKKEGIEISADVEDVDEMSIYMSGDAIQIIRYELLNS</sequence>